<dbReference type="EnsemblBacteria" id="BAC89834">
    <property type="protein sequence ID" value="BAC89834"/>
    <property type="gene ID" value="BAC89834"/>
</dbReference>
<reference evidence="2 3" key="2">
    <citation type="journal article" date="2003" name="DNA Res.">
        <title>Complete genome structure of Gloeobacter violaceus PCC 7421, a cyanobacterium that lacks thylakoids (supplement).</title>
        <authorList>
            <person name="Nakamura Y."/>
            <person name="Kaneko T."/>
            <person name="Sato S."/>
            <person name="Mimuro M."/>
            <person name="Miyashita H."/>
            <person name="Tsuchiya T."/>
            <person name="Sasamoto S."/>
            <person name="Watanabe A."/>
            <person name="Kawashima K."/>
            <person name="Kishida Y."/>
            <person name="Kiyokawa C."/>
            <person name="Kohara M."/>
            <person name="Matsumoto M."/>
            <person name="Matsuno A."/>
            <person name="Nakazaki N."/>
            <person name="Shimpo S."/>
            <person name="Takeuchi C."/>
            <person name="Yamada M."/>
            <person name="Tabata S."/>
        </authorList>
    </citation>
    <scope>NUCLEOTIDE SEQUENCE [LARGE SCALE GENOMIC DNA]</scope>
    <source>
        <strain evidence="3">ATCC 29082 / PCC 7421</strain>
    </source>
</reference>
<dbReference type="InParanoid" id="Q7NJD9"/>
<organism evidence="2 3">
    <name type="scientific">Gloeobacter violaceus (strain ATCC 29082 / PCC 7421)</name>
    <dbReference type="NCBI Taxonomy" id="251221"/>
    <lineage>
        <taxon>Bacteria</taxon>
        <taxon>Bacillati</taxon>
        <taxon>Cyanobacteriota</taxon>
        <taxon>Cyanophyceae</taxon>
        <taxon>Gloeobacterales</taxon>
        <taxon>Gloeobacteraceae</taxon>
        <taxon>Gloeobacter</taxon>
    </lineage>
</organism>
<gene>
    <name evidence="2" type="ordered locus">glr1893</name>
</gene>
<sequence length="109" mass="12615">MEERLDRAEQRLDQHGELIAELRAATLTNTQNLDRLVGVGERFINVAVDAVTELRTTTARLDQNVEELRTMGLRQQEAIEELRAFNRRQEAINDYILRRDRERGNGQPG</sequence>
<keyword evidence="3" id="KW-1185">Reference proteome</keyword>
<dbReference type="OrthoDB" id="586576at2"/>
<reference evidence="2 3" key="1">
    <citation type="journal article" date="2003" name="DNA Res.">
        <title>Complete genome structure of Gloeobacter violaceus PCC 7421, a cyanobacterium that lacks thylakoids.</title>
        <authorList>
            <person name="Nakamura Y."/>
            <person name="Kaneko T."/>
            <person name="Sato S."/>
            <person name="Mimuro M."/>
            <person name="Miyashita H."/>
            <person name="Tsuchiya T."/>
            <person name="Sasamoto S."/>
            <person name="Watanabe A."/>
            <person name="Kawashima K."/>
            <person name="Kishida Y."/>
            <person name="Kiyokawa C."/>
            <person name="Kohara M."/>
            <person name="Matsumoto M."/>
            <person name="Matsuno A."/>
            <person name="Nakazaki N."/>
            <person name="Shimpo S."/>
            <person name="Takeuchi C."/>
            <person name="Yamada M."/>
            <person name="Tabata S."/>
        </authorList>
    </citation>
    <scope>NUCLEOTIDE SEQUENCE [LARGE SCALE GENOMIC DNA]</scope>
    <source>
        <strain evidence="3">ATCC 29082 / PCC 7421</strain>
    </source>
</reference>
<dbReference type="RefSeq" id="WP_011141891.1">
    <property type="nucleotide sequence ID" value="NC_005125.1"/>
</dbReference>
<dbReference type="HOGENOM" id="CLU_179210_0_0_3"/>
<accession>Q7NJD9</accession>
<dbReference type="AlphaFoldDB" id="Q7NJD9"/>
<evidence type="ECO:0000313" key="2">
    <source>
        <dbReference type="EMBL" id="BAC89834.1"/>
    </source>
</evidence>
<feature type="domain" description="UBA" evidence="1">
    <location>
        <begin position="60"/>
        <end position="99"/>
    </location>
</feature>
<dbReference type="PhylomeDB" id="Q7NJD9"/>
<dbReference type="PROSITE" id="PS50030">
    <property type="entry name" value="UBA"/>
    <property type="match status" value="1"/>
</dbReference>
<dbReference type="KEGG" id="gvi:glr1893"/>
<evidence type="ECO:0000313" key="3">
    <source>
        <dbReference type="Proteomes" id="UP000000557"/>
    </source>
</evidence>
<protein>
    <submittedName>
        <fullName evidence="2">Glr1893 protein</fullName>
    </submittedName>
</protein>
<dbReference type="EMBL" id="BA000045">
    <property type="protein sequence ID" value="BAC89834.1"/>
    <property type="molecule type" value="Genomic_DNA"/>
</dbReference>
<dbReference type="InterPro" id="IPR015940">
    <property type="entry name" value="UBA"/>
</dbReference>
<dbReference type="Proteomes" id="UP000000557">
    <property type="component" value="Chromosome"/>
</dbReference>
<evidence type="ECO:0000259" key="1">
    <source>
        <dbReference type="PROSITE" id="PS50030"/>
    </source>
</evidence>
<name>Q7NJD9_GLOVI</name>
<proteinExistence type="predicted"/>